<dbReference type="PIRSF" id="PIRSF001220">
    <property type="entry name" value="L-ASNase_gatD"/>
    <property type="match status" value="1"/>
</dbReference>
<evidence type="ECO:0000256" key="1">
    <source>
        <dbReference type="ARBA" id="ARBA00012920"/>
    </source>
</evidence>
<dbReference type="InterPro" id="IPR041725">
    <property type="entry name" value="L-asparaginase_I"/>
</dbReference>
<feature type="active site" description="O-isoaspartyl threonine intermediate" evidence="3">
    <location>
        <position position="13"/>
    </location>
</feature>
<dbReference type="SFLD" id="SFLDS00057">
    <property type="entry name" value="Glutaminase/Asparaginase"/>
    <property type="match status" value="1"/>
</dbReference>
<feature type="binding site" evidence="4">
    <location>
        <position position="55"/>
    </location>
    <ligand>
        <name>substrate</name>
    </ligand>
</feature>
<dbReference type="CDD" id="cd08963">
    <property type="entry name" value="L-asparaginase_I"/>
    <property type="match status" value="1"/>
</dbReference>
<dbReference type="PROSITE" id="PS00917">
    <property type="entry name" value="ASN_GLN_ASE_2"/>
    <property type="match status" value="1"/>
</dbReference>
<evidence type="ECO:0000256" key="4">
    <source>
        <dbReference type="PIRSR" id="PIRSR001220-2"/>
    </source>
</evidence>
<dbReference type="InterPro" id="IPR006034">
    <property type="entry name" value="Asparaginase/glutaminase-like"/>
</dbReference>
<dbReference type="AlphaFoldDB" id="A0A6I2UHI6"/>
<dbReference type="Proteomes" id="UP000433181">
    <property type="component" value="Unassembled WGS sequence"/>
</dbReference>
<evidence type="ECO:0000256" key="5">
    <source>
        <dbReference type="PROSITE-ProRule" id="PRU10100"/>
    </source>
</evidence>
<dbReference type="SUPFAM" id="SSF53774">
    <property type="entry name" value="Glutaminase/Asparaginase"/>
    <property type="match status" value="1"/>
</dbReference>
<evidence type="ECO:0000313" key="8">
    <source>
        <dbReference type="EMBL" id="MSU08472.1"/>
    </source>
</evidence>
<gene>
    <name evidence="8" type="ORF">FYJ84_05670</name>
</gene>
<dbReference type="GO" id="GO:0006520">
    <property type="term" value="P:amino acid metabolic process"/>
    <property type="evidence" value="ECO:0007669"/>
    <property type="project" value="InterPro"/>
</dbReference>
<dbReference type="InterPro" id="IPR027473">
    <property type="entry name" value="L-asparaginase_C"/>
</dbReference>
<dbReference type="InterPro" id="IPR006033">
    <property type="entry name" value="AsnA_fam"/>
</dbReference>
<evidence type="ECO:0000256" key="2">
    <source>
        <dbReference type="ARBA" id="ARBA00022801"/>
    </source>
</evidence>
<dbReference type="NCBIfam" id="TIGR00519">
    <property type="entry name" value="asnASE_I"/>
    <property type="match status" value="1"/>
</dbReference>
<dbReference type="PIRSF" id="PIRSF500176">
    <property type="entry name" value="L_ASNase"/>
    <property type="match status" value="1"/>
</dbReference>
<reference evidence="8 9" key="1">
    <citation type="submission" date="2019-08" db="EMBL/GenBank/DDBJ databases">
        <title>In-depth cultivation of the pig gut microbiome towards novel bacterial diversity and tailored functional studies.</title>
        <authorList>
            <person name="Wylensek D."/>
            <person name="Hitch T.C.A."/>
            <person name="Clavel T."/>
        </authorList>
    </citation>
    <scope>NUCLEOTIDE SEQUENCE [LARGE SCALE GENOMIC DNA]</scope>
    <source>
        <strain evidence="8 9">WCA-693-APC-5D-A</strain>
    </source>
</reference>
<dbReference type="EMBL" id="VUNR01000008">
    <property type="protein sequence ID" value="MSU08472.1"/>
    <property type="molecule type" value="Genomic_DNA"/>
</dbReference>
<proteinExistence type="predicted"/>
<dbReference type="GO" id="GO:0004067">
    <property type="term" value="F:asparaginase activity"/>
    <property type="evidence" value="ECO:0007669"/>
    <property type="project" value="UniProtKB-UniRule"/>
</dbReference>
<name>A0A6I2UHI6_9FIRM</name>
<dbReference type="PRINTS" id="PR00139">
    <property type="entry name" value="ASNGLNASE"/>
</dbReference>
<dbReference type="PROSITE" id="PS51732">
    <property type="entry name" value="ASN_GLN_ASE_3"/>
    <property type="match status" value="1"/>
</dbReference>
<dbReference type="InterPro" id="IPR027474">
    <property type="entry name" value="L-asparaginase_N"/>
</dbReference>
<evidence type="ECO:0000259" key="7">
    <source>
        <dbReference type="Pfam" id="PF17763"/>
    </source>
</evidence>
<dbReference type="Pfam" id="PF17763">
    <property type="entry name" value="Asparaginase_C"/>
    <property type="match status" value="1"/>
</dbReference>
<dbReference type="EC" id="3.5.1.1" evidence="1"/>
<feature type="domain" description="L-asparaginase N-terminal" evidence="6">
    <location>
        <begin position="4"/>
        <end position="187"/>
    </location>
</feature>
<keyword evidence="9" id="KW-1185">Reference proteome</keyword>
<evidence type="ECO:0000256" key="3">
    <source>
        <dbReference type="PIRSR" id="PIRSR001220-1"/>
    </source>
</evidence>
<dbReference type="Gene3D" id="3.40.50.1170">
    <property type="entry name" value="L-asparaginase, N-terminal domain"/>
    <property type="match status" value="1"/>
</dbReference>
<sequence length="320" mass="34263">MKKRICFIATGGTIACSDSGNGLMPSLGAEGLAAAVPEAGELCSIDFVQLMQLDSSNLTPAHWQEIAGAVAERHDAYDGFVISHGTDTMAYTAAALYYMLENVKVPVVLTGSQLPMEHPETDAKRNLLTAFHAAASGRAGVFLAFDGHVLFGDSAKKLYSKEFHAFHSINRPEAGVMDFAAGKMVWHQQDCPSSGSFRLHRQLDDRVMVLKLLPGTSPELLKLAVDAGYRGIILESFGSGGVPTDESPHSFLPMIDYAIQKGVVLVCTTQCIYDGVHLETYEVGVRAMQHGVISGGTATVEALAVKLMLALGEGRDLTDF</sequence>
<dbReference type="SMART" id="SM00870">
    <property type="entry name" value="Asparaginase"/>
    <property type="match status" value="1"/>
</dbReference>
<dbReference type="Gene3D" id="3.40.50.40">
    <property type="match status" value="1"/>
</dbReference>
<dbReference type="PANTHER" id="PTHR11707">
    <property type="entry name" value="L-ASPARAGINASE"/>
    <property type="match status" value="1"/>
</dbReference>
<dbReference type="Pfam" id="PF00710">
    <property type="entry name" value="Asparaginase"/>
    <property type="match status" value="1"/>
</dbReference>
<dbReference type="InterPro" id="IPR037152">
    <property type="entry name" value="L-asparaginase_N_sf"/>
</dbReference>
<dbReference type="InterPro" id="IPR027475">
    <property type="entry name" value="Asparaginase/glutaminase_AS2"/>
</dbReference>
<evidence type="ECO:0000259" key="6">
    <source>
        <dbReference type="Pfam" id="PF00710"/>
    </source>
</evidence>
<dbReference type="InterPro" id="IPR040919">
    <property type="entry name" value="Asparaginase_C"/>
</dbReference>
<dbReference type="PANTHER" id="PTHR11707:SF28">
    <property type="entry name" value="60 KDA LYSOPHOSPHOLIPASE"/>
    <property type="match status" value="1"/>
</dbReference>
<feature type="active site" evidence="5">
    <location>
        <position position="86"/>
    </location>
</feature>
<feature type="domain" description="Asparaginase/glutaminase C-terminal" evidence="7">
    <location>
        <begin position="206"/>
        <end position="318"/>
    </location>
</feature>
<accession>A0A6I2UHI6</accession>
<organism evidence="8 9">
    <name type="scientific">Anaerovibrio slackiae</name>
    <dbReference type="NCBI Taxonomy" id="2652309"/>
    <lineage>
        <taxon>Bacteria</taxon>
        <taxon>Bacillati</taxon>
        <taxon>Bacillota</taxon>
        <taxon>Negativicutes</taxon>
        <taxon>Selenomonadales</taxon>
        <taxon>Selenomonadaceae</taxon>
        <taxon>Anaerovibrio</taxon>
    </lineage>
</organism>
<protein>
    <recommendedName>
        <fullName evidence="1">asparaginase</fullName>
        <ecNumber evidence="1">3.5.1.1</ecNumber>
    </recommendedName>
</protein>
<feature type="binding site" evidence="4">
    <location>
        <begin position="86"/>
        <end position="87"/>
    </location>
    <ligand>
        <name>substrate</name>
    </ligand>
</feature>
<evidence type="ECO:0000313" key="9">
    <source>
        <dbReference type="Proteomes" id="UP000433181"/>
    </source>
</evidence>
<keyword evidence="2" id="KW-0378">Hydrolase</keyword>
<dbReference type="PROSITE" id="PS51257">
    <property type="entry name" value="PROKAR_LIPOPROTEIN"/>
    <property type="match status" value="1"/>
</dbReference>
<comment type="caution">
    <text evidence="8">The sequence shown here is derived from an EMBL/GenBank/DDBJ whole genome shotgun (WGS) entry which is preliminary data.</text>
</comment>
<dbReference type="InterPro" id="IPR036152">
    <property type="entry name" value="Asp/glu_Ase-like_sf"/>
</dbReference>